<protein>
    <recommendedName>
        <fullName evidence="2">TQO small subunit DoxD domain-containing protein</fullName>
    </recommendedName>
</protein>
<organism evidence="3 4">
    <name type="scientific">Rubripirellula obstinata</name>
    <dbReference type="NCBI Taxonomy" id="406547"/>
    <lineage>
        <taxon>Bacteria</taxon>
        <taxon>Pseudomonadati</taxon>
        <taxon>Planctomycetota</taxon>
        <taxon>Planctomycetia</taxon>
        <taxon>Pirellulales</taxon>
        <taxon>Pirellulaceae</taxon>
        <taxon>Rubripirellula</taxon>
    </lineage>
</organism>
<accession>A0A5B1CT67</accession>
<dbReference type="RefSeq" id="WP_068267106.1">
    <property type="nucleotide sequence ID" value="NZ_LWSK01000158.1"/>
</dbReference>
<feature type="domain" description="TQO small subunit DoxD" evidence="2">
    <location>
        <begin position="232"/>
        <end position="307"/>
    </location>
</feature>
<reference evidence="3 4" key="1">
    <citation type="submission" date="2019-08" db="EMBL/GenBank/DDBJ databases">
        <title>Deep-cultivation of Planctomycetes and their phenomic and genomic characterization uncovers novel biology.</title>
        <authorList>
            <person name="Wiegand S."/>
            <person name="Jogler M."/>
            <person name="Boedeker C."/>
            <person name="Pinto D."/>
            <person name="Vollmers J."/>
            <person name="Rivas-Marin E."/>
            <person name="Kohn T."/>
            <person name="Peeters S.H."/>
            <person name="Heuer A."/>
            <person name="Rast P."/>
            <person name="Oberbeckmann S."/>
            <person name="Bunk B."/>
            <person name="Jeske O."/>
            <person name="Meyerdierks A."/>
            <person name="Storesund J.E."/>
            <person name="Kallscheuer N."/>
            <person name="Luecker S."/>
            <person name="Lage O.M."/>
            <person name="Pohl T."/>
            <person name="Merkel B.J."/>
            <person name="Hornburger P."/>
            <person name="Mueller R.-W."/>
            <person name="Bruemmer F."/>
            <person name="Labrenz M."/>
            <person name="Spormann A.M."/>
            <person name="Op Den Camp H."/>
            <person name="Overmann J."/>
            <person name="Amann R."/>
            <person name="Jetten M.S.M."/>
            <person name="Mascher T."/>
            <person name="Medema M.H."/>
            <person name="Devos D.P."/>
            <person name="Kaster A.-K."/>
            <person name="Ovreas L."/>
            <person name="Rohde M."/>
            <person name="Galperin M.Y."/>
            <person name="Jogler C."/>
        </authorList>
    </citation>
    <scope>NUCLEOTIDE SEQUENCE [LARGE SCALE GENOMIC DNA]</scope>
    <source>
        <strain evidence="3 4">LF1</strain>
    </source>
</reference>
<keyword evidence="4" id="KW-1185">Reference proteome</keyword>
<keyword evidence="1" id="KW-1133">Transmembrane helix</keyword>
<name>A0A5B1CT67_9BACT</name>
<gene>
    <name evidence="3" type="ORF">LF1_49780</name>
</gene>
<sequence length="323" mass="36562">MRKFLLLPLRLSIGWGISPKLIGFTAILMLVLLRLSIGWHFYTEGLTKHNQGNWTAAPFFANARGPLAEQYRQMVWDYDGRYRLNKSATMQVLAVYREQVATHFDFDKDQKRQAQANYAKAIDQFDWVMDENAADIEEFKLGIDRVKKFDTDAKERSLREGVDSLGGQRDTIRREWTGKARPALDQIDKIWDNYAVAQNAIASERQLAAKGKFPLRKPRTNRIDTSIVDGLLPYFDIAVGLCLLLGLFTPVAALAAGVFLFSVFLSQYPPETGTTSSNYQLIESMACFVLASTGAGRFAGLDYFLHLFVRKSEADEFDEDDDA</sequence>
<proteinExistence type="predicted"/>
<evidence type="ECO:0000313" key="3">
    <source>
        <dbReference type="EMBL" id="KAA1262414.1"/>
    </source>
</evidence>
<dbReference type="EMBL" id="VRLW01000001">
    <property type="protein sequence ID" value="KAA1262414.1"/>
    <property type="molecule type" value="Genomic_DNA"/>
</dbReference>
<dbReference type="OrthoDB" id="262907at2"/>
<dbReference type="InterPro" id="IPR007301">
    <property type="entry name" value="DoxD"/>
</dbReference>
<keyword evidence="1" id="KW-0812">Transmembrane</keyword>
<evidence type="ECO:0000313" key="4">
    <source>
        <dbReference type="Proteomes" id="UP000322699"/>
    </source>
</evidence>
<keyword evidence="1" id="KW-0472">Membrane</keyword>
<evidence type="ECO:0000256" key="1">
    <source>
        <dbReference type="SAM" id="Phobius"/>
    </source>
</evidence>
<comment type="caution">
    <text evidence="3">The sequence shown here is derived from an EMBL/GenBank/DDBJ whole genome shotgun (WGS) entry which is preliminary data.</text>
</comment>
<feature type="transmembrane region" description="Helical" evidence="1">
    <location>
        <begin position="237"/>
        <end position="265"/>
    </location>
</feature>
<dbReference type="Proteomes" id="UP000322699">
    <property type="component" value="Unassembled WGS sequence"/>
</dbReference>
<feature type="transmembrane region" description="Helical" evidence="1">
    <location>
        <begin position="21"/>
        <end position="42"/>
    </location>
</feature>
<dbReference type="Pfam" id="PF04173">
    <property type="entry name" value="DoxD"/>
    <property type="match status" value="1"/>
</dbReference>
<evidence type="ECO:0000259" key="2">
    <source>
        <dbReference type="Pfam" id="PF04173"/>
    </source>
</evidence>
<dbReference type="AlphaFoldDB" id="A0A5B1CT67"/>